<dbReference type="Proteomes" id="UP001154329">
    <property type="component" value="Chromosome 3"/>
</dbReference>
<evidence type="ECO:0000313" key="2">
    <source>
        <dbReference type="EMBL" id="CAH1731382.1"/>
    </source>
</evidence>
<feature type="compositionally biased region" description="Basic residues" evidence="1">
    <location>
        <begin position="165"/>
        <end position="182"/>
    </location>
</feature>
<dbReference type="AlphaFoldDB" id="A0A9P0NLE1"/>
<accession>A0A9P0NLE1</accession>
<feature type="compositionally biased region" description="Basic residues" evidence="1">
    <location>
        <begin position="95"/>
        <end position="113"/>
    </location>
</feature>
<proteinExistence type="predicted"/>
<feature type="compositionally biased region" description="Basic and acidic residues" evidence="1">
    <location>
        <begin position="136"/>
        <end position="147"/>
    </location>
</feature>
<name>A0A9P0NLE1_APHGO</name>
<feature type="region of interest" description="Disordered" evidence="1">
    <location>
        <begin position="1"/>
        <end position="21"/>
    </location>
</feature>
<reference evidence="2" key="2">
    <citation type="submission" date="2022-10" db="EMBL/GenBank/DDBJ databases">
        <authorList>
            <consortium name="ENA_rothamsted_submissions"/>
            <consortium name="culmorum"/>
            <person name="King R."/>
        </authorList>
    </citation>
    <scope>NUCLEOTIDE SEQUENCE</scope>
</reference>
<gene>
    <name evidence="2" type="ORF">APHIGO_LOCUS8101</name>
</gene>
<organism evidence="2 3">
    <name type="scientific">Aphis gossypii</name>
    <name type="common">Cotton aphid</name>
    <dbReference type="NCBI Taxonomy" id="80765"/>
    <lineage>
        <taxon>Eukaryota</taxon>
        <taxon>Metazoa</taxon>
        <taxon>Ecdysozoa</taxon>
        <taxon>Arthropoda</taxon>
        <taxon>Hexapoda</taxon>
        <taxon>Insecta</taxon>
        <taxon>Pterygota</taxon>
        <taxon>Neoptera</taxon>
        <taxon>Paraneoptera</taxon>
        <taxon>Hemiptera</taxon>
        <taxon>Sternorrhyncha</taxon>
        <taxon>Aphidomorpha</taxon>
        <taxon>Aphidoidea</taxon>
        <taxon>Aphididae</taxon>
        <taxon>Aphidini</taxon>
        <taxon>Aphis</taxon>
        <taxon>Aphis</taxon>
    </lineage>
</organism>
<protein>
    <submittedName>
        <fullName evidence="2">Uncharacterized protein</fullName>
    </submittedName>
</protein>
<sequence>MDSERNTDDAGKADGDTIVTPESSLSVMLHFTFDKPLATVYPRSGEEDGPTGEPEPERRQEQSEPADATVNISVGPSSMEVDKPSAAAAGEGTGIRRRRRRKSRRVRWVRNRSQRNQNSDDRQSQSDSDMSVIVEIDEKVSAGDHSRGGRKTTAKCLPSSWAGRLRSRNINRRRKSQYRRKK</sequence>
<feature type="region of interest" description="Disordered" evidence="1">
    <location>
        <begin position="38"/>
        <end position="182"/>
    </location>
</feature>
<evidence type="ECO:0000256" key="1">
    <source>
        <dbReference type="SAM" id="MobiDB-lite"/>
    </source>
</evidence>
<evidence type="ECO:0000313" key="3">
    <source>
        <dbReference type="Proteomes" id="UP001154329"/>
    </source>
</evidence>
<dbReference type="EMBL" id="OU899036">
    <property type="protein sequence ID" value="CAH1731382.1"/>
    <property type="molecule type" value="Genomic_DNA"/>
</dbReference>
<feature type="compositionally biased region" description="Basic and acidic residues" evidence="1">
    <location>
        <begin position="1"/>
        <end position="15"/>
    </location>
</feature>
<keyword evidence="3" id="KW-1185">Reference proteome</keyword>
<reference evidence="2" key="1">
    <citation type="submission" date="2022-02" db="EMBL/GenBank/DDBJ databases">
        <authorList>
            <person name="King R."/>
        </authorList>
    </citation>
    <scope>NUCLEOTIDE SEQUENCE</scope>
</reference>